<proteinExistence type="predicted"/>
<dbReference type="AlphaFoldDB" id="A0A2S5TD20"/>
<dbReference type="Proteomes" id="UP000238220">
    <property type="component" value="Unassembled WGS sequence"/>
</dbReference>
<dbReference type="GO" id="GO:0000976">
    <property type="term" value="F:transcription cis-regulatory region binding"/>
    <property type="evidence" value="ECO:0007669"/>
    <property type="project" value="TreeGrafter"/>
</dbReference>
<evidence type="ECO:0000256" key="3">
    <source>
        <dbReference type="ARBA" id="ARBA00023163"/>
    </source>
</evidence>
<dbReference type="GO" id="GO:0003700">
    <property type="term" value="F:DNA-binding transcription factor activity"/>
    <property type="evidence" value="ECO:0007669"/>
    <property type="project" value="InterPro"/>
</dbReference>
<organism evidence="5 6">
    <name type="scientific">Solimonas fluminis</name>
    <dbReference type="NCBI Taxonomy" id="2086571"/>
    <lineage>
        <taxon>Bacteria</taxon>
        <taxon>Pseudomonadati</taxon>
        <taxon>Pseudomonadota</taxon>
        <taxon>Gammaproteobacteria</taxon>
        <taxon>Nevskiales</taxon>
        <taxon>Nevskiaceae</taxon>
        <taxon>Solimonas</taxon>
    </lineage>
</organism>
<dbReference type="PRINTS" id="PR00032">
    <property type="entry name" value="HTHARAC"/>
</dbReference>
<keyword evidence="2" id="KW-0238">DNA-binding</keyword>
<comment type="caution">
    <text evidence="5">The sequence shown here is derived from an EMBL/GenBank/DDBJ whole genome shotgun (WGS) entry which is preliminary data.</text>
</comment>
<evidence type="ECO:0000256" key="2">
    <source>
        <dbReference type="ARBA" id="ARBA00023125"/>
    </source>
</evidence>
<dbReference type="PANTHER" id="PTHR47894">
    <property type="entry name" value="HTH-TYPE TRANSCRIPTIONAL REGULATOR GADX"/>
    <property type="match status" value="1"/>
</dbReference>
<dbReference type="Pfam" id="PF12833">
    <property type="entry name" value="HTH_18"/>
    <property type="match status" value="1"/>
</dbReference>
<dbReference type="InterPro" id="IPR020449">
    <property type="entry name" value="Tscrpt_reg_AraC-type_HTH"/>
</dbReference>
<dbReference type="PANTHER" id="PTHR47894:SF1">
    <property type="entry name" value="HTH-TYPE TRANSCRIPTIONAL REGULATOR VQSM"/>
    <property type="match status" value="1"/>
</dbReference>
<dbReference type="Gene3D" id="1.10.10.60">
    <property type="entry name" value="Homeodomain-like"/>
    <property type="match status" value="1"/>
</dbReference>
<accession>A0A2S5TD20</accession>
<keyword evidence="3" id="KW-0804">Transcription</keyword>
<evidence type="ECO:0000313" key="6">
    <source>
        <dbReference type="Proteomes" id="UP000238220"/>
    </source>
</evidence>
<protein>
    <submittedName>
        <fullName evidence="5">AraC family transcriptional regulator</fullName>
    </submittedName>
</protein>
<evidence type="ECO:0000313" key="5">
    <source>
        <dbReference type="EMBL" id="PPE72883.1"/>
    </source>
</evidence>
<keyword evidence="6" id="KW-1185">Reference proteome</keyword>
<dbReference type="SMART" id="SM00342">
    <property type="entry name" value="HTH_ARAC"/>
    <property type="match status" value="1"/>
</dbReference>
<dbReference type="InterPro" id="IPR018060">
    <property type="entry name" value="HTH_AraC"/>
</dbReference>
<dbReference type="SUPFAM" id="SSF46689">
    <property type="entry name" value="Homeodomain-like"/>
    <property type="match status" value="1"/>
</dbReference>
<dbReference type="Pfam" id="PF12625">
    <property type="entry name" value="Arabinose_bd"/>
    <property type="match status" value="1"/>
</dbReference>
<sequence length="345" mass="38950">MSAYWDYPRNSCSVRVLTEVAAEHGMTVADCLQGTRVDAAALHDHSAMVSAHDELQVIRNLQARLGTALPLGLDAGLRYHPTTFGVWGFMILSSSTLQHAVDVGLRYLRLTSFYCRIRLSQAGDELQIIADDSQLPADVRDFLLERDGGTLMNLARDILPSRFTLTRVDTRLPMPAYHKRAEALFGRPVAYGQPQNRVGIHRSMLDWKLPQADLPMRRMFEAECERLLARHQALAGIAGRVRERLLRDPHRMPTMDMVAAEFKETARTLRRRLEAAGTRFENLVDETRSALAEELLRGTNLAISEVAERLGYSEPSTFIRAFKRWKAVSPQRYRKTASPDLNAPP</sequence>
<dbReference type="InterPro" id="IPR032687">
    <property type="entry name" value="AraC-type_N"/>
</dbReference>
<dbReference type="InterPro" id="IPR009057">
    <property type="entry name" value="Homeodomain-like_sf"/>
</dbReference>
<evidence type="ECO:0000259" key="4">
    <source>
        <dbReference type="PROSITE" id="PS01124"/>
    </source>
</evidence>
<name>A0A2S5TD20_9GAMM</name>
<dbReference type="GO" id="GO:0005829">
    <property type="term" value="C:cytosol"/>
    <property type="evidence" value="ECO:0007669"/>
    <property type="project" value="TreeGrafter"/>
</dbReference>
<feature type="domain" description="HTH araC/xylS-type" evidence="4">
    <location>
        <begin position="239"/>
        <end position="336"/>
    </location>
</feature>
<reference evidence="5 6" key="1">
    <citation type="submission" date="2018-02" db="EMBL/GenBank/DDBJ databases">
        <title>Genome sequencing of Solimonas sp. HR-BB.</title>
        <authorList>
            <person name="Lee Y."/>
            <person name="Jeon C.O."/>
        </authorList>
    </citation>
    <scope>NUCLEOTIDE SEQUENCE [LARGE SCALE GENOMIC DNA]</scope>
    <source>
        <strain evidence="5 6">HR-BB</strain>
    </source>
</reference>
<gene>
    <name evidence="5" type="ORF">C3942_15775</name>
</gene>
<dbReference type="RefSeq" id="WP_104231327.1">
    <property type="nucleotide sequence ID" value="NZ_PSNW01000009.1"/>
</dbReference>
<keyword evidence="1" id="KW-0805">Transcription regulation</keyword>
<dbReference type="EMBL" id="PSNW01000009">
    <property type="protein sequence ID" value="PPE72883.1"/>
    <property type="molecule type" value="Genomic_DNA"/>
</dbReference>
<dbReference type="PROSITE" id="PS01124">
    <property type="entry name" value="HTH_ARAC_FAMILY_2"/>
    <property type="match status" value="1"/>
</dbReference>
<evidence type="ECO:0000256" key="1">
    <source>
        <dbReference type="ARBA" id="ARBA00023015"/>
    </source>
</evidence>
<dbReference type="OrthoDB" id="6506763at2"/>